<name>A0A401H9R4_AERPX</name>
<dbReference type="SUPFAM" id="SSF51717">
    <property type="entry name" value="Dihydropteroate synthetase-like"/>
    <property type="match status" value="1"/>
</dbReference>
<organism evidence="1 2">
    <name type="scientific">Aeropyrum pernix</name>
    <dbReference type="NCBI Taxonomy" id="56636"/>
    <lineage>
        <taxon>Archaea</taxon>
        <taxon>Thermoproteota</taxon>
        <taxon>Thermoprotei</taxon>
        <taxon>Desulfurococcales</taxon>
        <taxon>Desulfurococcaceae</taxon>
        <taxon>Aeropyrum</taxon>
    </lineage>
</organism>
<sequence>METADADIVLLLQKTGDEVSRVVWEIESLGYSVATVRSPPTKDSLRSILERFPRAIVITPGGVPGDFLEFGGRVVKGTYSLKPLPKVLRIMEPQGLSPVLPAEKLLGSRFVEVVKDVLGEVASGISGFNPPASPPPIFVLSEVYVDGFPSVFDAILEAAYRAAQGADVVVIGASGGDSESFATVFAAAARDLGIEAGVDPPSHGFLEAGLPPGFPKPVVYMSVWEGGEVPNIESRFTTVLPRYRSNDTLQMAEDILRSCKWGVREGLNPIIDPVLRRPGALPYPFESLAALKIARERGMECPAMVGINNVYEMIDADTTGSIPVLTLASAESGASAILVGEESTKSRGATAEARIASYMVSYALATGSPPKDLGFGLLESKEKSPGYRPPSGCYALKLLPRRWKDFVV</sequence>
<accession>A0A401H9R4</accession>
<protein>
    <submittedName>
        <fullName evidence="1">Uncharacterized protein</fullName>
    </submittedName>
</protein>
<dbReference type="RefSeq" id="WP_131160087.1">
    <property type="nucleotide sequence ID" value="NZ_BDMD01000040.1"/>
</dbReference>
<dbReference type="EMBL" id="BDMD01000040">
    <property type="protein sequence ID" value="GBF09079.1"/>
    <property type="molecule type" value="Genomic_DNA"/>
</dbReference>
<gene>
    <name evidence="1" type="ORF">apy_08040</name>
</gene>
<dbReference type="Proteomes" id="UP000291213">
    <property type="component" value="Unassembled WGS sequence"/>
</dbReference>
<proteinExistence type="predicted"/>
<evidence type="ECO:0000313" key="1">
    <source>
        <dbReference type="EMBL" id="GBF09079.1"/>
    </source>
</evidence>
<comment type="caution">
    <text evidence="1">The sequence shown here is derived from an EMBL/GenBank/DDBJ whole genome shotgun (WGS) entry which is preliminary data.</text>
</comment>
<reference evidence="1 2" key="1">
    <citation type="submission" date="2017-02" db="EMBL/GenBank/DDBJ databases">
        <title>isolation and characterization of a novel temperate virus Aeropyrum globular virus 1 infecting hyperthermophilic archaeon Aeropyrum.</title>
        <authorList>
            <person name="Yumiya M."/>
            <person name="Yoshida T."/>
            <person name="Sako Y."/>
        </authorList>
    </citation>
    <scope>NUCLEOTIDE SEQUENCE [LARGE SCALE GENOMIC DNA]</scope>
    <source>
        <strain evidence="1 2">YK1-12-2013</strain>
    </source>
</reference>
<dbReference type="InterPro" id="IPR011005">
    <property type="entry name" value="Dihydropteroate_synth-like_sf"/>
</dbReference>
<evidence type="ECO:0000313" key="2">
    <source>
        <dbReference type="Proteomes" id="UP000291213"/>
    </source>
</evidence>
<dbReference type="OrthoDB" id="70327at2157"/>
<dbReference type="AlphaFoldDB" id="A0A401H9R4"/>